<name>A0A183T831_SCHSO</name>
<gene>
    <name evidence="1" type="ORF">SSLN_LOCUS12629</name>
</gene>
<proteinExistence type="predicted"/>
<protein>
    <submittedName>
        <fullName evidence="3">Reverse transcriptase domain-containing protein</fullName>
    </submittedName>
</protein>
<evidence type="ECO:0000313" key="2">
    <source>
        <dbReference type="Proteomes" id="UP000275846"/>
    </source>
</evidence>
<dbReference type="PANTHER" id="PTHR19446">
    <property type="entry name" value="REVERSE TRANSCRIPTASES"/>
    <property type="match status" value="1"/>
</dbReference>
<organism evidence="3">
    <name type="scientific">Schistocephalus solidus</name>
    <name type="common">Tapeworm</name>
    <dbReference type="NCBI Taxonomy" id="70667"/>
    <lineage>
        <taxon>Eukaryota</taxon>
        <taxon>Metazoa</taxon>
        <taxon>Spiralia</taxon>
        <taxon>Lophotrochozoa</taxon>
        <taxon>Platyhelminthes</taxon>
        <taxon>Cestoda</taxon>
        <taxon>Eucestoda</taxon>
        <taxon>Diphyllobothriidea</taxon>
        <taxon>Diphyllobothriidae</taxon>
        <taxon>Schistocephalus</taxon>
    </lineage>
</organism>
<accession>A0A183T831</accession>
<keyword evidence="2" id="KW-1185">Reference proteome</keyword>
<reference evidence="1 2" key="2">
    <citation type="submission" date="2018-11" db="EMBL/GenBank/DDBJ databases">
        <authorList>
            <consortium name="Pathogen Informatics"/>
        </authorList>
    </citation>
    <scope>NUCLEOTIDE SEQUENCE [LARGE SCALE GENOMIC DNA]</scope>
    <source>
        <strain evidence="1 2">NST_G2</strain>
    </source>
</reference>
<dbReference type="EMBL" id="UYSU01037410">
    <property type="protein sequence ID" value="VDL99014.1"/>
    <property type="molecule type" value="Genomic_DNA"/>
</dbReference>
<evidence type="ECO:0000313" key="3">
    <source>
        <dbReference type="WBParaSite" id="SSLN_0001310901-mRNA-1"/>
    </source>
</evidence>
<dbReference type="OrthoDB" id="407509at2759"/>
<sequence>MCNGVSFLACLYNVMRPLPLPSEEVTDAIQKLHNKAPGEDGRSAEICKYCVEKQTPWLHEVIAQAWRKEVVPDDRGSGILVPVHKKRDKMRCEKYRGISVIRVDAKIFATVLLRRFQAVRGYADKILPLRRILESCHSNKQPTAVCFVDFAAKFDFVHCRMVELEIMQIFNHLAAQCNGGELR</sequence>
<dbReference type="Proteomes" id="UP000275846">
    <property type="component" value="Unassembled WGS sequence"/>
</dbReference>
<reference evidence="3" key="1">
    <citation type="submission" date="2016-06" db="UniProtKB">
        <authorList>
            <consortium name="WormBaseParasite"/>
        </authorList>
    </citation>
    <scope>IDENTIFICATION</scope>
</reference>
<dbReference type="AlphaFoldDB" id="A0A183T831"/>
<dbReference type="WBParaSite" id="SSLN_0001310901-mRNA-1">
    <property type="protein sequence ID" value="SSLN_0001310901-mRNA-1"/>
    <property type="gene ID" value="SSLN_0001310901"/>
</dbReference>
<evidence type="ECO:0000313" key="1">
    <source>
        <dbReference type="EMBL" id="VDL99014.1"/>
    </source>
</evidence>